<proteinExistence type="predicted"/>
<evidence type="ECO:0008006" key="3">
    <source>
        <dbReference type="Google" id="ProtNLM"/>
    </source>
</evidence>
<keyword evidence="2" id="KW-1185">Reference proteome</keyword>
<dbReference type="OrthoDB" id="8954335at2759"/>
<dbReference type="PANTHER" id="PTHR35834">
    <property type="entry name" value="ARMADILLO-TYPE FOLD PROTEIN-RELATED"/>
    <property type="match status" value="1"/>
</dbReference>
<name>A0A443PJU6_9MAGN</name>
<comment type="caution">
    <text evidence="1">The sequence shown here is derived from an EMBL/GenBank/DDBJ whole genome shotgun (WGS) entry which is preliminary data.</text>
</comment>
<dbReference type="InterPro" id="IPR016024">
    <property type="entry name" value="ARM-type_fold"/>
</dbReference>
<dbReference type="InterPro" id="IPR011989">
    <property type="entry name" value="ARM-like"/>
</dbReference>
<dbReference type="Gene3D" id="1.25.10.10">
    <property type="entry name" value="Leucine-rich Repeat Variant"/>
    <property type="match status" value="1"/>
</dbReference>
<dbReference type="EMBL" id="QPKB01000008">
    <property type="protein sequence ID" value="RWR91022.1"/>
    <property type="molecule type" value="Genomic_DNA"/>
</dbReference>
<gene>
    <name evidence="1" type="ORF">CKAN_02016000</name>
</gene>
<dbReference type="PANTHER" id="PTHR35834:SF2">
    <property type="entry name" value="ATAXIN-10 DOMAIN-CONTAINING PROTEIN"/>
    <property type="match status" value="1"/>
</dbReference>
<evidence type="ECO:0000313" key="1">
    <source>
        <dbReference type="EMBL" id="RWR91022.1"/>
    </source>
</evidence>
<dbReference type="Proteomes" id="UP000283530">
    <property type="component" value="Unassembled WGS sequence"/>
</dbReference>
<protein>
    <recommendedName>
        <fullName evidence="3">Armadillo-like helical</fullName>
    </recommendedName>
</protein>
<dbReference type="SUPFAM" id="SSF48371">
    <property type="entry name" value="ARM repeat"/>
    <property type="match status" value="1"/>
</dbReference>
<organism evidence="1 2">
    <name type="scientific">Cinnamomum micranthum f. kanehirae</name>
    <dbReference type="NCBI Taxonomy" id="337451"/>
    <lineage>
        <taxon>Eukaryota</taxon>
        <taxon>Viridiplantae</taxon>
        <taxon>Streptophyta</taxon>
        <taxon>Embryophyta</taxon>
        <taxon>Tracheophyta</taxon>
        <taxon>Spermatophyta</taxon>
        <taxon>Magnoliopsida</taxon>
        <taxon>Magnoliidae</taxon>
        <taxon>Laurales</taxon>
        <taxon>Lauraceae</taxon>
        <taxon>Cinnamomum</taxon>
    </lineage>
</organism>
<reference evidence="1 2" key="1">
    <citation type="journal article" date="2019" name="Nat. Plants">
        <title>Stout camphor tree genome fills gaps in understanding of flowering plant genome evolution.</title>
        <authorList>
            <person name="Chaw S.M."/>
            <person name="Liu Y.C."/>
            <person name="Wu Y.W."/>
            <person name="Wang H.Y."/>
            <person name="Lin C.I."/>
            <person name="Wu C.S."/>
            <person name="Ke H.M."/>
            <person name="Chang L.Y."/>
            <person name="Hsu C.Y."/>
            <person name="Yang H.T."/>
            <person name="Sudianto E."/>
            <person name="Hsu M.H."/>
            <person name="Wu K.P."/>
            <person name="Wang L.N."/>
            <person name="Leebens-Mack J.H."/>
            <person name="Tsai I.J."/>
        </authorList>
    </citation>
    <scope>NUCLEOTIDE SEQUENCE [LARGE SCALE GENOMIC DNA]</scope>
    <source>
        <strain evidence="2">cv. Chaw 1501</strain>
        <tissue evidence="1">Young leaves</tissue>
    </source>
</reference>
<sequence length="413" mass="46487">MEAEESTKNPHYHQKQNQVMQVLQVLKEASQILQDKPQQNANDPSSSSFIQALLDFETESDLFSYDPNLSALSRHLTHLKSLLHNQPDHPSIPSLRSFLRRRSSHHQISRVAASIESEIQSWIDRETVDRLVLSLSSSASSADDDNKIQLLDAFESRISQGFDRDLQDLVLKSKTFESVESALCNPAESKRVRERAARVIAALVRFNKDVFVGQVLMGPTVRALVAMATADSIVVLCGLVRSIKSALVDDIEIPKIINLLNVEDVEIRIAAIDLIMEIGYFGRKEAIEAMLEEGLVKKLVELQRSDGGGSLIEIGGDGFDEEEEGVSVERMEKEEKSKERRWLERHPFASCVARFAIQMEVGEGLRQRERRAFKQEVLKRVREAVISDAEAATILAEVSPLSLPWRVTHSLRR</sequence>
<accession>A0A443PJU6</accession>
<dbReference type="AlphaFoldDB" id="A0A443PJU6"/>
<evidence type="ECO:0000313" key="2">
    <source>
        <dbReference type="Proteomes" id="UP000283530"/>
    </source>
</evidence>